<evidence type="ECO:0000313" key="2">
    <source>
        <dbReference type="EMBL" id="KAK8008262.1"/>
    </source>
</evidence>
<organism evidence="2 3">
    <name type="scientific">Apiospora marii</name>
    <dbReference type="NCBI Taxonomy" id="335849"/>
    <lineage>
        <taxon>Eukaryota</taxon>
        <taxon>Fungi</taxon>
        <taxon>Dikarya</taxon>
        <taxon>Ascomycota</taxon>
        <taxon>Pezizomycotina</taxon>
        <taxon>Sordariomycetes</taxon>
        <taxon>Xylariomycetidae</taxon>
        <taxon>Amphisphaeriales</taxon>
        <taxon>Apiosporaceae</taxon>
        <taxon>Apiospora</taxon>
    </lineage>
</organism>
<evidence type="ECO:0000256" key="1">
    <source>
        <dbReference type="SAM" id="MobiDB-lite"/>
    </source>
</evidence>
<keyword evidence="3" id="KW-1185">Reference proteome</keyword>
<proteinExistence type="predicted"/>
<name>A0ABR1RCB7_9PEZI</name>
<protein>
    <submittedName>
        <fullName evidence="2">Uncharacterized protein</fullName>
    </submittedName>
</protein>
<dbReference type="EMBL" id="JAQQWI010000016">
    <property type="protein sequence ID" value="KAK8008262.1"/>
    <property type="molecule type" value="Genomic_DNA"/>
</dbReference>
<sequence>MADKSNSPDNIKSVFTDKDLNVIKARKRFGEMKSSYAASAKDEPLTQPIAKHRRRGGERAGPSRADDKKGEDPAIEVVRDKDPEQGSI</sequence>
<feature type="compositionally biased region" description="Basic and acidic residues" evidence="1">
    <location>
        <begin position="64"/>
        <end position="88"/>
    </location>
</feature>
<evidence type="ECO:0000313" key="3">
    <source>
        <dbReference type="Proteomes" id="UP001396898"/>
    </source>
</evidence>
<gene>
    <name evidence="2" type="ORF">PG991_010813</name>
</gene>
<dbReference type="Proteomes" id="UP001396898">
    <property type="component" value="Unassembled WGS sequence"/>
</dbReference>
<comment type="caution">
    <text evidence="2">The sequence shown here is derived from an EMBL/GenBank/DDBJ whole genome shotgun (WGS) entry which is preliminary data.</text>
</comment>
<reference evidence="2 3" key="1">
    <citation type="submission" date="2023-01" db="EMBL/GenBank/DDBJ databases">
        <title>Analysis of 21 Apiospora genomes using comparative genomics revels a genus with tremendous synthesis potential of carbohydrate active enzymes and secondary metabolites.</title>
        <authorList>
            <person name="Sorensen T."/>
        </authorList>
    </citation>
    <scope>NUCLEOTIDE SEQUENCE [LARGE SCALE GENOMIC DNA]</scope>
    <source>
        <strain evidence="2 3">CBS 20057</strain>
    </source>
</reference>
<feature type="region of interest" description="Disordered" evidence="1">
    <location>
        <begin position="33"/>
        <end position="88"/>
    </location>
</feature>
<accession>A0ABR1RCB7</accession>